<dbReference type="Proteomes" id="UP000000377">
    <property type="component" value="Chromosome"/>
</dbReference>
<proteinExistence type="predicted"/>
<feature type="transmembrane region" description="Helical" evidence="5">
    <location>
        <begin position="279"/>
        <end position="300"/>
    </location>
</feature>
<dbReference type="KEGG" id="sbh:SBI_07372"/>
<evidence type="ECO:0000256" key="4">
    <source>
        <dbReference type="ARBA" id="ARBA00023136"/>
    </source>
</evidence>
<dbReference type="GO" id="GO:0005886">
    <property type="term" value="C:plasma membrane"/>
    <property type="evidence" value="ECO:0007669"/>
    <property type="project" value="UniProtKB-SubCell"/>
</dbReference>
<feature type="transmembrane region" description="Helical" evidence="5">
    <location>
        <begin position="245"/>
        <end position="267"/>
    </location>
</feature>
<dbReference type="InterPro" id="IPR036259">
    <property type="entry name" value="MFS_trans_sf"/>
</dbReference>
<dbReference type="RefSeq" id="WP_014179942.1">
    <property type="nucleotide sequence ID" value="NC_016582.1"/>
</dbReference>
<evidence type="ECO:0000256" key="5">
    <source>
        <dbReference type="SAM" id="Phobius"/>
    </source>
</evidence>
<dbReference type="InterPro" id="IPR011701">
    <property type="entry name" value="MFS"/>
</dbReference>
<dbReference type="HOGENOM" id="CLU_001265_46_6_11"/>
<feature type="transmembrane region" description="Helical" evidence="5">
    <location>
        <begin position="25"/>
        <end position="51"/>
    </location>
</feature>
<keyword evidence="2 5" id="KW-0812">Transmembrane</keyword>
<dbReference type="STRING" id="749414.SBI_07372"/>
<dbReference type="Gene3D" id="1.20.1250.20">
    <property type="entry name" value="MFS general substrate transporter like domains"/>
    <property type="match status" value="1"/>
</dbReference>
<evidence type="ECO:0000313" key="7">
    <source>
        <dbReference type="EMBL" id="ADI10492.1"/>
    </source>
</evidence>
<feature type="transmembrane region" description="Helical" evidence="5">
    <location>
        <begin position="189"/>
        <end position="206"/>
    </location>
</feature>
<evidence type="ECO:0000256" key="2">
    <source>
        <dbReference type="ARBA" id="ARBA00022692"/>
    </source>
</evidence>
<feature type="transmembrane region" description="Helical" evidence="5">
    <location>
        <begin position="123"/>
        <end position="143"/>
    </location>
</feature>
<feature type="transmembrane region" description="Helical" evidence="5">
    <location>
        <begin position="347"/>
        <end position="372"/>
    </location>
</feature>
<dbReference type="SUPFAM" id="SSF103473">
    <property type="entry name" value="MFS general substrate transporter"/>
    <property type="match status" value="1"/>
</dbReference>
<dbReference type="PATRIC" id="fig|749414.3.peg.7584"/>
<dbReference type="InterPro" id="IPR020846">
    <property type="entry name" value="MFS_dom"/>
</dbReference>
<dbReference type="EMBL" id="CP002047">
    <property type="protein sequence ID" value="ADI10492.1"/>
    <property type="molecule type" value="Genomic_DNA"/>
</dbReference>
<reference evidence="7 8" key="1">
    <citation type="journal article" date="2010" name="J. Bacteriol.">
        <title>Genome sequence of the milbemycin-producing bacterium Streptomyces bingchenggensis.</title>
        <authorList>
            <person name="Wang X.J."/>
            <person name="Yan Y.J."/>
            <person name="Zhang B."/>
            <person name="An J."/>
            <person name="Wang J.J."/>
            <person name="Tian J."/>
            <person name="Jiang L."/>
            <person name="Chen Y.H."/>
            <person name="Huang S.X."/>
            <person name="Yin M."/>
            <person name="Zhang J."/>
            <person name="Gao A.L."/>
            <person name="Liu C.X."/>
            <person name="Zhu Z.X."/>
            <person name="Xiang W.S."/>
        </authorList>
    </citation>
    <scope>NUCLEOTIDE SEQUENCE [LARGE SCALE GENOMIC DNA]</scope>
    <source>
        <strain evidence="7 8">BCW-1</strain>
    </source>
</reference>
<feature type="transmembrane region" description="Helical" evidence="5">
    <location>
        <begin position="312"/>
        <end position="335"/>
    </location>
</feature>
<feature type="transmembrane region" description="Helical" evidence="5">
    <location>
        <begin position="384"/>
        <end position="403"/>
    </location>
</feature>
<accession>D7C7D8</accession>
<keyword evidence="8" id="KW-1185">Reference proteome</keyword>
<feature type="transmembrane region" description="Helical" evidence="5">
    <location>
        <begin position="63"/>
        <end position="84"/>
    </location>
</feature>
<keyword evidence="4 5" id="KW-0472">Membrane</keyword>
<dbReference type="eggNOG" id="COG0477">
    <property type="taxonomic scope" value="Bacteria"/>
</dbReference>
<comment type="subcellular location">
    <subcellularLocation>
        <location evidence="1">Cell membrane</location>
        <topology evidence="1">Multi-pass membrane protein</topology>
    </subcellularLocation>
</comment>
<dbReference type="AlphaFoldDB" id="D7C7D8"/>
<evidence type="ECO:0000313" key="8">
    <source>
        <dbReference type="Proteomes" id="UP000000377"/>
    </source>
</evidence>
<dbReference type="Pfam" id="PF07690">
    <property type="entry name" value="MFS_1"/>
    <property type="match status" value="1"/>
</dbReference>
<keyword evidence="7" id="KW-0762">Sugar transport</keyword>
<evidence type="ECO:0000256" key="1">
    <source>
        <dbReference type="ARBA" id="ARBA00004651"/>
    </source>
</evidence>
<protein>
    <submittedName>
        <fullName evidence="7">Sugar transporter, putative</fullName>
    </submittedName>
</protein>
<keyword evidence="7" id="KW-0813">Transport</keyword>
<name>D7C7D8_STRBB</name>
<feature type="domain" description="Major facilitator superfamily (MFS) profile" evidence="6">
    <location>
        <begin position="27"/>
        <end position="433"/>
    </location>
</feature>
<evidence type="ECO:0000256" key="3">
    <source>
        <dbReference type="ARBA" id="ARBA00022989"/>
    </source>
</evidence>
<feature type="transmembrane region" description="Helical" evidence="5">
    <location>
        <begin position="155"/>
        <end position="177"/>
    </location>
</feature>
<sequence length="440" mass="46768">MTETSTSPQQSPTPTAPLYSRRETVLILAFALLGTLFDGAEINLVGYPMAYIADSLHVSTIEIISIATYQGFASIAGGFLFGWLGDAIGRRKTYAMCVLAFGLAALLGGFATGWTTFLLTRLLAGLGMGGLFGLSFSMFTECWKTRRRGAMGGAIQSMFFVGQIITVGVVFACVSALGHDAGWRTGYKLIGAVSLVVAVAAAFWLPESKHWAEYRRALRAGELPERLRPAKIPFTDLVRDGNARVFLTFSGVATATFVASNAIGAYLSTYLLKGQHLPFGRATVIVLIGYVATILAYTLTGYASDLVSRRRAYLWAGVVGTVGFTWFLTLAATGADHVGVRFWADQTFWALMLCAAGFGGFGVMGVWMSELFPTRLRATGSNSTYYIGRGLGAGVFPLAALGLAGTVPLALGLGVIGPALGLLLSFTAPDRTGRTIQSLE</sequence>
<feature type="transmembrane region" description="Helical" evidence="5">
    <location>
        <begin position="96"/>
        <end position="117"/>
    </location>
</feature>
<gene>
    <name evidence="7" type="ordered locus">SBI_07372</name>
</gene>
<evidence type="ECO:0000259" key="6">
    <source>
        <dbReference type="PROSITE" id="PS50850"/>
    </source>
</evidence>
<keyword evidence="3 5" id="KW-1133">Transmembrane helix</keyword>
<dbReference type="GO" id="GO:0046943">
    <property type="term" value="F:carboxylic acid transmembrane transporter activity"/>
    <property type="evidence" value="ECO:0007669"/>
    <property type="project" value="TreeGrafter"/>
</dbReference>
<dbReference type="PANTHER" id="PTHR23508:SF10">
    <property type="entry name" value="CARBOXYLIC ACID TRANSPORTER PROTEIN HOMOLOG"/>
    <property type="match status" value="1"/>
</dbReference>
<dbReference type="PANTHER" id="PTHR23508">
    <property type="entry name" value="CARBOXYLIC ACID TRANSPORTER PROTEIN HOMOLOG"/>
    <property type="match status" value="1"/>
</dbReference>
<dbReference type="PROSITE" id="PS50850">
    <property type="entry name" value="MFS"/>
    <property type="match status" value="1"/>
</dbReference>
<organism evidence="7 8">
    <name type="scientific">Streptomyces bingchenggensis (strain BCW-1)</name>
    <dbReference type="NCBI Taxonomy" id="749414"/>
    <lineage>
        <taxon>Bacteria</taxon>
        <taxon>Bacillati</taxon>
        <taxon>Actinomycetota</taxon>
        <taxon>Actinomycetes</taxon>
        <taxon>Kitasatosporales</taxon>
        <taxon>Streptomycetaceae</taxon>
        <taxon>Streptomyces</taxon>
    </lineage>
</organism>